<dbReference type="Pfam" id="PF13821">
    <property type="entry name" value="DUF4187"/>
    <property type="match status" value="1"/>
</dbReference>
<feature type="domain" description="G-patch" evidence="4">
    <location>
        <begin position="73"/>
        <end position="120"/>
    </location>
</feature>
<dbReference type="PROSITE" id="PS50174">
    <property type="entry name" value="G_PATCH"/>
    <property type="match status" value="1"/>
</dbReference>
<evidence type="ECO:0000256" key="3">
    <source>
        <dbReference type="ARBA" id="ARBA00030688"/>
    </source>
</evidence>
<evidence type="ECO:0000313" key="5">
    <source>
        <dbReference type="EMBL" id="JAB59222.1"/>
    </source>
</evidence>
<dbReference type="PANTHER" id="PTHR21032:SF0">
    <property type="entry name" value="G PATCH DOMAIN-CONTAINING PROTEIN 11"/>
    <property type="match status" value="1"/>
</dbReference>
<sequence>SDDSADYMCDKYIHELSKNDVRPGLIKNRITQQKYKIESKRRKIDEEYRKVNISRKQLEKERLEHGLKTAIESNNKGFEMLTKMGFKPGTSLGNSAANKSAEPIPLIIKNDKSGFGRKVAVRQILEQTEAIKTKRLIEKSKSSTTSVEEFRKRKSKQKEAQQIERHFIQCQKACKKLDNDNNLDSPEIEWFWTIQNEDDKGNSDKVDDNELEISDKLNLLTNYLRLSYCYCHWCGIHYNSENDLLRCPGLSKDDH</sequence>
<dbReference type="AlphaFoldDB" id="U5EY16"/>
<evidence type="ECO:0000259" key="4">
    <source>
        <dbReference type="PROSITE" id="PS50174"/>
    </source>
</evidence>
<comment type="similarity">
    <text evidence="1">Belongs to the GPATCH11 family.</text>
</comment>
<feature type="non-terminal residue" evidence="5">
    <location>
        <position position="1"/>
    </location>
</feature>
<dbReference type="GO" id="GO:0000776">
    <property type="term" value="C:kinetochore"/>
    <property type="evidence" value="ECO:0007669"/>
    <property type="project" value="TreeGrafter"/>
</dbReference>
<organism evidence="5">
    <name type="scientific">Corethrella appendiculata</name>
    <dbReference type="NCBI Taxonomy" id="1370023"/>
    <lineage>
        <taxon>Eukaryota</taxon>
        <taxon>Metazoa</taxon>
        <taxon>Ecdysozoa</taxon>
        <taxon>Arthropoda</taxon>
        <taxon>Hexapoda</taxon>
        <taxon>Insecta</taxon>
        <taxon>Pterygota</taxon>
        <taxon>Neoptera</taxon>
        <taxon>Endopterygota</taxon>
        <taxon>Diptera</taxon>
        <taxon>Nematocera</taxon>
        <taxon>Culicoidea</taxon>
        <taxon>Chaoboridae</taxon>
        <taxon>Corethrella</taxon>
    </lineage>
</organism>
<dbReference type="GO" id="GO:0003676">
    <property type="term" value="F:nucleic acid binding"/>
    <property type="evidence" value="ECO:0007669"/>
    <property type="project" value="InterPro"/>
</dbReference>
<accession>U5EY16</accession>
<protein>
    <recommendedName>
        <fullName evidence="2">G patch domain-containing protein 11</fullName>
    </recommendedName>
    <alternativeName>
        <fullName evidence="3">Coiled-coil domain-containing protein 75</fullName>
    </alternativeName>
</protein>
<dbReference type="PANTHER" id="PTHR21032">
    <property type="entry name" value="G PATCH DOMAIN-CONTAINING PROTEIN 11"/>
    <property type="match status" value="1"/>
</dbReference>
<proteinExistence type="evidence at transcript level"/>
<dbReference type="InterPro" id="IPR025239">
    <property type="entry name" value="DUF4187"/>
</dbReference>
<evidence type="ECO:0000256" key="1">
    <source>
        <dbReference type="ARBA" id="ARBA00007140"/>
    </source>
</evidence>
<dbReference type="EMBL" id="GANO01000649">
    <property type="protein sequence ID" value="JAB59222.1"/>
    <property type="molecule type" value="mRNA"/>
</dbReference>
<dbReference type="InterPro" id="IPR039249">
    <property type="entry name" value="GPATCH11"/>
</dbReference>
<evidence type="ECO:0000256" key="2">
    <source>
        <dbReference type="ARBA" id="ARBA00021978"/>
    </source>
</evidence>
<reference evidence="5" key="1">
    <citation type="journal article" date="2014" name="Insect Biochem. Mol. Biol.">
        <title>An insight into the sialome of the frog biting fly, Corethrella appendiculata.</title>
        <authorList>
            <person name="Ribeiro J.M.C."/>
            <person name="Chagas A.C."/>
            <person name="Pham V.M."/>
            <person name="Lounibos L.P."/>
            <person name="Calvo E."/>
        </authorList>
    </citation>
    <scope>NUCLEOTIDE SEQUENCE</scope>
    <source>
        <tissue evidence="5">Salivary glands</tissue>
    </source>
</reference>
<dbReference type="InterPro" id="IPR000467">
    <property type="entry name" value="G_patch_dom"/>
</dbReference>
<dbReference type="SMART" id="SM01173">
    <property type="entry name" value="DUF4187"/>
    <property type="match status" value="1"/>
</dbReference>
<dbReference type="SMART" id="SM00443">
    <property type="entry name" value="G_patch"/>
    <property type="match status" value="1"/>
</dbReference>
<dbReference type="Pfam" id="PF01585">
    <property type="entry name" value="G-patch"/>
    <property type="match status" value="1"/>
</dbReference>
<name>U5EY16_9DIPT</name>